<reference evidence="1" key="1">
    <citation type="submission" date="2014-11" db="EMBL/GenBank/DDBJ databases">
        <authorList>
            <person name="Amaro Gonzalez C."/>
        </authorList>
    </citation>
    <scope>NUCLEOTIDE SEQUENCE</scope>
</reference>
<dbReference type="AlphaFoldDB" id="A0A0E9S325"/>
<reference evidence="1" key="2">
    <citation type="journal article" date="2015" name="Fish Shellfish Immunol.">
        <title>Early steps in the European eel (Anguilla anguilla)-Vibrio vulnificus interaction in the gills: Role of the RtxA13 toxin.</title>
        <authorList>
            <person name="Callol A."/>
            <person name="Pajuelo D."/>
            <person name="Ebbesson L."/>
            <person name="Teles M."/>
            <person name="MacKenzie S."/>
            <person name="Amaro C."/>
        </authorList>
    </citation>
    <scope>NUCLEOTIDE SEQUENCE</scope>
</reference>
<accession>A0A0E9S325</accession>
<name>A0A0E9S325_ANGAN</name>
<evidence type="ECO:0000313" key="1">
    <source>
        <dbReference type="EMBL" id="JAH34918.1"/>
    </source>
</evidence>
<proteinExistence type="predicted"/>
<organism evidence="1">
    <name type="scientific">Anguilla anguilla</name>
    <name type="common">European freshwater eel</name>
    <name type="synonym">Muraena anguilla</name>
    <dbReference type="NCBI Taxonomy" id="7936"/>
    <lineage>
        <taxon>Eukaryota</taxon>
        <taxon>Metazoa</taxon>
        <taxon>Chordata</taxon>
        <taxon>Craniata</taxon>
        <taxon>Vertebrata</taxon>
        <taxon>Euteleostomi</taxon>
        <taxon>Actinopterygii</taxon>
        <taxon>Neopterygii</taxon>
        <taxon>Teleostei</taxon>
        <taxon>Anguilliformes</taxon>
        <taxon>Anguillidae</taxon>
        <taxon>Anguilla</taxon>
    </lineage>
</organism>
<protein>
    <submittedName>
        <fullName evidence="1">Uncharacterized protein</fullName>
    </submittedName>
</protein>
<sequence length="43" mass="5222">MTLPFLMFTPNPPFLCHCATLYMVHYMTGCLSELRLFNFFYYF</sequence>
<dbReference type="EMBL" id="GBXM01073659">
    <property type="protein sequence ID" value="JAH34918.1"/>
    <property type="molecule type" value="Transcribed_RNA"/>
</dbReference>